<dbReference type="SUPFAM" id="SSF53850">
    <property type="entry name" value="Periplasmic binding protein-like II"/>
    <property type="match status" value="1"/>
</dbReference>
<evidence type="ECO:0000259" key="5">
    <source>
        <dbReference type="PROSITE" id="PS50931"/>
    </source>
</evidence>
<dbReference type="PRINTS" id="PR00039">
    <property type="entry name" value="HTHLYSR"/>
</dbReference>
<dbReference type="Gene3D" id="3.40.190.290">
    <property type="match status" value="1"/>
</dbReference>
<accession>D3P9Y8</accession>
<dbReference type="InterPro" id="IPR000847">
    <property type="entry name" value="LysR_HTH_N"/>
</dbReference>
<dbReference type="EMBL" id="AP011529">
    <property type="protein sequence ID" value="BAI81528.1"/>
    <property type="molecule type" value="Genomic_DNA"/>
</dbReference>
<dbReference type="FunFam" id="1.10.10.10:FF:000001">
    <property type="entry name" value="LysR family transcriptional regulator"/>
    <property type="match status" value="1"/>
</dbReference>
<dbReference type="SUPFAM" id="SSF46785">
    <property type="entry name" value="Winged helix' DNA-binding domain"/>
    <property type="match status" value="1"/>
</dbReference>
<dbReference type="Pfam" id="PF03466">
    <property type="entry name" value="LysR_substrate"/>
    <property type="match status" value="1"/>
</dbReference>
<keyword evidence="2" id="KW-0805">Transcription regulation</keyword>
<dbReference type="PANTHER" id="PTHR30126">
    <property type="entry name" value="HTH-TYPE TRANSCRIPTIONAL REGULATOR"/>
    <property type="match status" value="1"/>
</dbReference>
<gene>
    <name evidence="6" type="ordered locus">DEFDS_2079</name>
</gene>
<dbReference type="GO" id="GO:0003700">
    <property type="term" value="F:DNA-binding transcription factor activity"/>
    <property type="evidence" value="ECO:0007669"/>
    <property type="project" value="InterPro"/>
</dbReference>
<proteinExistence type="inferred from homology"/>
<dbReference type="AlphaFoldDB" id="D3P9Y8"/>
<evidence type="ECO:0000256" key="3">
    <source>
        <dbReference type="ARBA" id="ARBA00023125"/>
    </source>
</evidence>
<reference evidence="6 7" key="1">
    <citation type="journal article" date="2010" name="DNA Res.">
        <title>Bacterial lifestyle in a deep-sea hydrothermal vent chimney revealed by the genome sequence of the thermophilic bacterium Deferribacter desulfuricans SSM1.</title>
        <authorList>
            <person name="Takaki Y."/>
            <person name="Shimamura S."/>
            <person name="Nakagawa S."/>
            <person name="Fukuhara Y."/>
            <person name="Horikawa H."/>
            <person name="Ankai A."/>
            <person name="Harada T."/>
            <person name="Hosoyama A."/>
            <person name="Oguchi A."/>
            <person name="Fukui S."/>
            <person name="Fujita N."/>
            <person name="Takami H."/>
            <person name="Takai K."/>
        </authorList>
    </citation>
    <scope>NUCLEOTIDE SEQUENCE [LARGE SCALE GENOMIC DNA]</scope>
    <source>
        <strain evidence="7">DSM 14783 / JCM 11476 / NBRC 101012 / SSM1</strain>
    </source>
</reference>
<dbReference type="InterPro" id="IPR036390">
    <property type="entry name" value="WH_DNA-bd_sf"/>
</dbReference>
<dbReference type="NCBIfam" id="NF040786">
    <property type="entry name" value="LysR_Sec_metab"/>
    <property type="match status" value="1"/>
</dbReference>
<dbReference type="GO" id="GO:0000976">
    <property type="term" value="F:transcription cis-regulatory region binding"/>
    <property type="evidence" value="ECO:0007669"/>
    <property type="project" value="TreeGrafter"/>
</dbReference>
<dbReference type="KEGG" id="ddf:DEFDS_2079"/>
<keyword evidence="4" id="KW-0804">Transcription</keyword>
<dbReference type="HOGENOM" id="CLU_039613_6_1_0"/>
<sequence length="297" mass="34085">MDFKQIEAFVYVAKYKSFSRAAEKLLLSQPTVSTHINTLEEELGVKLFERLSKEVILTEAGELFYPYAVDMLDLRERAYESIKEFLHDVSGHIRIGSSTILSEFILPNAIKEFQNRHPKTYFSIDVGNSQSIIQRVFDGILDFAIVSRKIPKKGLDFTHFFKDKIILAVHKEHPFYTRDSIFLEEILHEKFIVREIGSGTRAAVEHALKQKGYDFDSLKIVATVSTTHAVLHSVKRKLGIGFMSEFALKNEICGDEVIGVPIVDLVVEKDIFLVHSKKKTLRNSVRQFLDILKKMYN</sequence>
<evidence type="ECO:0000256" key="2">
    <source>
        <dbReference type="ARBA" id="ARBA00023015"/>
    </source>
</evidence>
<keyword evidence="3" id="KW-0238">DNA-binding</keyword>
<protein>
    <submittedName>
        <fullName evidence="6">Transcriptional regulator, LysR family</fullName>
    </submittedName>
</protein>
<dbReference type="Gene3D" id="1.10.10.10">
    <property type="entry name" value="Winged helix-like DNA-binding domain superfamily/Winged helix DNA-binding domain"/>
    <property type="match status" value="1"/>
</dbReference>
<dbReference type="InterPro" id="IPR036388">
    <property type="entry name" value="WH-like_DNA-bd_sf"/>
</dbReference>
<dbReference type="RefSeq" id="WP_013008773.1">
    <property type="nucleotide sequence ID" value="NC_013939.1"/>
</dbReference>
<dbReference type="InterPro" id="IPR005119">
    <property type="entry name" value="LysR_subst-bd"/>
</dbReference>
<name>D3P9Y8_DEFDS</name>
<dbReference type="PANTHER" id="PTHR30126:SF64">
    <property type="entry name" value="HTH-TYPE TRANSCRIPTIONAL REGULATOR CITR"/>
    <property type="match status" value="1"/>
</dbReference>
<dbReference type="InterPro" id="IPR047788">
    <property type="entry name" value="LysR-like_Sec_metab"/>
</dbReference>
<organism evidence="6 7">
    <name type="scientific">Deferribacter desulfuricans (strain DSM 14783 / JCM 11476 / NBRC 101012 / SSM1)</name>
    <dbReference type="NCBI Taxonomy" id="639282"/>
    <lineage>
        <taxon>Bacteria</taxon>
        <taxon>Pseudomonadati</taxon>
        <taxon>Deferribacterota</taxon>
        <taxon>Deferribacteres</taxon>
        <taxon>Deferribacterales</taxon>
        <taxon>Deferribacteraceae</taxon>
        <taxon>Deferribacter</taxon>
    </lineage>
</organism>
<feature type="domain" description="HTH lysR-type" evidence="5">
    <location>
        <begin position="1"/>
        <end position="58"/>
    </location>
</feature>
<evidence type="ECO:0000256" key="4">
    <source>
        <dbReference type="ARBA" id="ARBA00023163"/>
    </source>
</evidence>
<evidence type="ECO:0000256" key="1">
    <source>
        <dbReference type="ARBA" id="ARBA00009437"/>
    </source>
</evidence>
<evidence type="ECO:0000313" key="7">
    <source>
        <dbReference type="Proteomes" id="UP000001520"/>
    </source>
</evidence>
<dbReference type="Proteomes" id="UP000001520">
    <property type="component" value="Chromosome"/>
</dbReference>
<dbReference type="OrthoDB" id="9803735at2"/>
<keyword evidence="7" id="KW-1185">Reference proteome</keyword>
<evidence type="ECO:0000313" key="6">
    <source>
        <dbReference type="EMBL" id="BAI81528.1"/>
    </source>
</evidence>
<dbReference type="PROSITE" id="PS50931">
    <property type="entry name" value="HTH_LYSR"/>
    <property type="match status" value="1"/>
</dbReference>
<dbReference type="Pfam" id="PF00126">
    <property type="entry name" value="HTH_1"/>
    <property type="match status" value="1"/>
</dbReference>
<comment type="similarity">
    <text evidence="1">Belongs to the LysR transcriptional regulatory family.</text>
</comment>
<dbReference type="STRING" id="639282.DEFDS_2079"/>
<dbReference type="eggNOG" id="COG0583">
    <property type="taxonomic scope" value="Bacteria"/>
</dbReference>